<keyword evidence="6 11" id="KW-0798">TonB box</keyword>
<gene>
    <name evidence="15" type="ORF">E0486_05775</name>
</gene>
<dbReference type="OrthoDB" id="9764669at2"/>
<keyword evidence="5 12" id="KW-0732">Signal</keyword>
<comment type="subcellular location">
    <subcellularLocation>
        <location evidence="1 10">Cell outer membrane</location>
        <topology evidence="1 10">Multi-pass membrane protein</topology>
    </subcellularLocation>
</comment>
<dbReference type="AlphaFoldDB" id="A0A4R4E3G8"/>
<evidence type="ECO:0000256" key="4">
    <source>
        <dbReference type="ARBA" id="ARBA00022692"/>
    </source>
</evidence>
<feature type="signal peptide" evidence="12">
    <location>
        <begin position="1"/>
        <end position="18"/>
    </location>
</feature>
<dbReference type="PROSITE" id="PS52016">
    <property type="entry name" value="TONB_DEPENDENT_REC_3"/>
    <property type="match status" value="1"/>
</dbReference>
<protein>
    <submittedName>
        <fullName evidence="15">TonB-dependent receptor</fullName>
    </submittedName>
</protein>
<keyword evidence="9 10" id="KW-0998">Cell outer membrane</keyword>
<dbReference type="Pfam" id="PF07715">
    <property type="entry name" value="Plug"/>
    <property type="match status" value="1"/>
</dbReference>
<keyword evidence="4 10" id="KW-0812">Transmembrane</keyword>
<dbReference type="InterPro" id="IPR012910">
    <property type="entry name" value="Plug_dom"/>
</dbReference>
<dbReference type="GO" id="GO:0015344">
    <property type="term" value="F:siderophore uptake transmembrane transporter activity"/>
    <property type="evidence" value="ECO:0007669"/>
    <property type="project" value="TreeGrafter"/>
</dbReference>
<dbReference type="InterPro" id="IPR000531">
    <property type="entry name" value="Beta-barrel_TonB"/>
</dbReference>
<evidence type="ECO:0000313" key="16">
    <source>
        <dbReference type="Proteomes" id="UP000295164"/>
    </source>
</evidence>
<evidence type="ECO:0000256" key="7">
    <source>
        <dbReference type="ARBA" id="ARBA00023136"/>
    </source>
</evidence>
<keyword evidence="16" id="KW-1185">Reference proteome</keyword>
<evidence type="ECO:0000256" key="12">
    <source>
        <dbReference type="SAM" id="SignalP"/>
    </source>
</evidence>
<reference evidence="15 16" key="1">
    <citation type="submission" date="2019-03" db="EMBL/GenBank/DDBJ databases">
        <authorList>
            <person name="Kim M.K.M."/>
        </authorList>
    </citation>
    <scope>NUCLEOTIDE SEQUENCE [LARGE SCALE GENOMIC DNA]</scope>
    <source>
        <strain evidence="15 16">17J68-15</strain>
    </source>
</reference>
<organism evidence="15 16">
    <name type="scientific">Flaviaesturariibacter aridisoli</name>
    <dbReference type="NCBI Taxonomy" id="2545761"/>
    <lineage>
        <taxon>Bacteria</taxon>
        <taxon>Pseudomonadati</taxon>
        <taxon>Bacteroidota</taxon>
        <taxon>Chitinophagia</taxon>
        <taxon>Chitinophagales</taxon>
        <taxon>Chitinophagaceae</taxon>
        <taxon>Flaviaestuariibacter</taxon>
    </lineage>
</organism>
<evidence type="ECO:0000256" key="3">
    <source>
        <dbReference type="ARBA" id="ARBA00022452"/>
    </source>
</evidence>
<comment type="caution">
    <text evidence="15">The sequence shown here is derived from an EMBL/GenBank/DDBJ whole genome shotgun (WGS) entry which is preliminary data.</text>
</comment>
<evidence type="ECO:0000256" key="9">
    <source>
        <dbReference type="ARBA" id="ARBA00023237"/>
    </source>
</evidence>
<evidence type="ECO:0000259" key="13">
    <source>
        <dbReference type="Pfam" id="PF00593"/>
    </source>
</evidence>
<evidence type="ECO:0000259" key="14">
    <source>
        <dbReference type="Pfam" id="PF07715"/>
    </source>
</evidence>
<dbReference type="GO" id="GO:0009279">
    <property type="term" value="C:cell outer membrane"/>
    <property type="evidence" value="ECO:0007669"/>
    <property type="project" value="UniProtKB-SubCell"/>
</dbReference>
<dbReference type="InterPro" id="IPR039426">
    <property type="entry name" value="TonB-dep_rcpt-like"/>
</dbReference>
<dbReference type="CDD" id="cd01347">
    <property type="entry name" value="ligand_gated_channel"/>
    <property type="match status" value="1"/>
</dbReference>
<sequence length="653" mass="72596">MKRVFAVAAILGCSHAFAQTDSAQRVLAEVVVTATKFPKNVNETGKVVTVVGPDVLRRSSGRSVAEVLNRQAGFVLIGAQNNQGTYPDLYLRGAGIGKTLILLDGVPMNDPSTIVGSFDLNSLPVENIERIEIVKGSLSTLYGSDAVAGVINIISRKGAATGLEGSGTLARGSYNTFKGALSVAGRSKRLSYNASYNRLTSEGFSSAEDTLHTGSFDNDGFRQDAFQASVGIRLSKNAQLRVFGQGSHYVTDLDNGAFSDAKDYSVKFDQASTGASADIRYGAENRLVLNYSYSVAERRYWDDSLFVGAFSDWTKQRYTGRAHFAEAYTSVRLAPHFELLGGADLRLQNTDQFYLSHSAFGDYKSELSKDSSKATQTGVFASLLLRDLKGFNAELGGRYNHHSLYGDNFTWSFNPSYRIAGQVKLFFNIASGYKVPTLYQLYDGSAGTRTLKPEESTTIDAGVEVRPLRQLMIRGAWFSRDTKNGIDYNSATNQYFNYNRQKDHGVELELQARNERYFASANYTWVTGEVNTLQYVYDPITFSYSVKGDTSYNNLFRRPKDLVNLTAGFYPCKSWTVSASFRYVGAREEFIFGGSPKELKAYSMVDFYTDYQLHQQLRLFADLRNLFDTKYTDAYGYNSRRFNFTVGATLQFK</sequence>
<dbReference type="Gene3D" id="2.40.170.20">
    <property type="entry name" value="TonB-dependent receptor, beta-barrel domain"/>
    <property type="match status" value="1"/>
</dbReference>
<keyword evidence="2 10" id="KW-0813">Transport</keyword>
<evidence type="ECO:0000256" key="1">
    <source>
        <dbReference type="ARBA" id="ARBA00004571"/>
    </source>
</evidence>
<keyword evidence="8 15" id="KW-0675">Receptor</keyword>
<name>A0A4R4E3G8_9BACT</name>
<evidence type="ECO:0000256" key="6">
    <source>
        <dbReference type="ARBA" id="ARBA00023077"/>
    </source>
</evidence>
<dbReference type="RefSeq" id="WP_131851197.1">
    <property type="nucleotide sequence ID" value="NZ_SKFH01000006.1"/>
</dbReference>
<evidence type="ECO:0000256" key="8">
    <source>
        <dbReference type="ARBA" id="ARBA00023170"/>
    </source>
</evidence>
<evidence type="ECO:0000256" key="11">
    <source>
        <dbReference type="RuleBase" id="RU003357"/>
    </source>
</evidence>
<dbReference type="GO" id="GO:0044718">
    <property type="term" value="P:siderophore transmembrane transport"/>
    <property type="evidence" value="ECO:0007669"/>
    <property type="project" value="TreeGrafter"/>
</dbReference>
<dbReference type="InterPro" id="IPR037066">
    <property type="entry name" value="Plug_dom_sf"/>
</dbReference>
<evidence type="ECO:0000256" key="5">
    <source>
        <dbReference type="ARBA" id="ARBA00022729"/>
    </source>
</evidence>
<dbReference type="PANTHER" id="PTHR30069:SF29">
    <property type="entry name" value="HEMOGLOBIN AND HEMOGLOBIN-HAPTOGLOBIN-BINDING PROTEIN 1-RELATED"/>
    <property type="match status" value="1"/>
</dbReference>
<evidence type="ECO:0000256" key="2">
    <source>
        <dbReference type="ARBA" id="ARBA00022448"/>
    </source>
</evidence>
<evidence type="ECO:0000313" key="15">
    <source>
        <dbReference type="EMBL" id="TCZ73467.1"/>
    </source>
</evidence>
<evidence type="ECO:0000256" key="10">
    <source>
        <dbReference type="PROSITE-ProRule" id="PRU01360"/>
    </source>
</evidence>
<keyword evidence="7 10" id="KW-0472">Membrane</keyword>
<dbReference type="EMBL" id="SKFH01000006">
    <property type="protein sequence ID" value="TCZ73467.1"/>
    <property type="molecule type" value="Genomic_DNA"/>
</dbReference>
<feature type="domain" description="TonB-dependent receptor-like beta-barrel" evidence="13">
    <location>
        <begin position="210"/>
        <end position="626"/>
    </location>
</feature>
<dbReference type="Gene3D" id="2.170.130.10">
    <property type="entry name" value="TonB-dependent receptor, plug domain"/>
    <property type="match status" value="1"/>
</dbReference>
<dbReference type="Proteomes" id="UP000295164">
    <property type="component" value="Unassembled WGS sequence"/>
</dbReference>
<feature type="chain" id="PRO_5021013356" evidence="12">
    <location>
        <begin position="19"/>
        <end position="653"/>
    </location>
</feature>
<comment type="similarity">
    <text evidence="10 11">Belongs to the TonB-dependent receptor family.</text>
</comment>
<proteinExistence type="inferred from homology"/>
<dbReference type="SUPFAM" id="SSF56935">
    <property type="entry name" value="Porins"/>
    <property type="match status" value="1"/>
</dbReference>
<accession>A0A4R4E3G8</accession>
<keyword evidence="3 10" id="KW-1134">Transmembrane beta strand</keyword>
<feature type="domain" description="TonB-dependent receptor plug" evidence="14">
    <location>
        <begin position="42"/>
        <end position="150"/>
    </location>
</feature>
<dbReference type="InterPro" id="IPR036942">
    <property type="entry name" value="Beta-barrel_TonB_sf"/>
</dbReference>
<dbReference type="Pfam" id="PF00593">
    <property type="entry name" value="TonB_dep_Rec_b-barrel"/>
    <property type="match status" value="1"/>
</dbReference>
<dbReference type="PANTHER" id="PTHR30069">
    <property type="entry name" value="TONB-DEPENDENT OUTER MEMBRANE RECEPTOR"/>
    <property type="match status" value="1"/>
</dbReference>